<reference evidence="2" key="1">
    <citation type="journal article" date="2022" name="G3 (Bethesda)">
        <title>High quality genome of the basidiomycete yeast Dioszegia hungarica PDD-24b-2 isolated from cloud water.</title>
        <authorList>
            <person name="Jarrige D."/>
            <person name="Haridas S."/>
            <person name="Bleykasten-Grosshans C."/>
            <person name="Joly M."/>
            <person name="Nadalig T."/>
            <person name="Sancelme M."/>
            <person name="Vuilleumier S."/>
            <person name="Grigoriev I.V."/>
            <person name="Amato P."/>
            <person name="Bringel F."/>
        </authorList>
    </citation>
    <scope>NUCLEOTIDE SEQUENCE</scope>
    <source>
        <strain evidence="2">PDD-24b-2</strain>
    </source>
</reference>
<evidence type="ECO:0000313" key="3">
    <source>
        <dbReference type="Proteomes" id="UP001164286"/>
    </source>
</evidence>
<gene>
    <name evidence="2" type="ORF">MKK02DRAFT_44941</name>
</gene>
<proteinExistence type="predicted"/>
<dbReference type="EMBL" id="JAKWFO010000005">
    <property type="protein sequence ID" value="KAI9636237.1"/>
    <property type="molecule type" value="Genomic_DNA"/>
</dbReference>
<dbReference type="GeneID" id="77732363"/>
<dbReference type="RefSeq" id="XP_052946014.1">
    <property type="nucleotide sequence ID" value="XM_053093158.1"/>
</dbReference>
<evidence type="ECO:0000256" key="1">
    <source>
        <dbReference type="SAM" id="MobiDB-lite"/>
    </source>
</evidence>
<evidence type="ECO:0000313" key="2">
    <source>
        <dbReference type="EMBL" id="KAI9636237.1"/>
    </source>
</evidence>
<comment type="caution">
    <text evidence="2">The sequence shown here is derived from an EMBL/GenBank/DDBJ whole genome shotgun (WGS) entry which is preliminary data.</text>
</comment>
<keyword evidence="3" id="KW-1185">Reference proteome</keyword>
<dbReference type="AlphaFoldDB" id="A0AA38LSU7"/>
<feature type="region of interest" description="Disordered" evidence="1">
    <location>
        <begin position="168"/>
        <end position="198"/>
    </location>
</feature>
<organism evidence="2 3">
    <name type="scientific">Dioszegia hungarica</name>
    <dbReference type="NCBI Taxonomy" id="4972"/>
    <lineage>
        <taxon>Eukaryota</taxon>
        <taxon>Fungi</taxon>
        <taxon>Dikarya</taxon>
        <taxon>Basidiomycota</taxon>
        <taxon>Agaricomycotina</taxon>
        <taxon>Tremellomycetes</taxon>
        <taxon>Tremellales</taxon>
        <taxon>Bulleribasidiaceae</taxon>
        <taxon>Dioszegia</taxon>
    </lineage>
</organism>
<feature type="compositionally biased region" description="Polar residues" evidence="1">
    <location>
        <begin position="189"/>
        <end position="198"/>
    </location>
</feature>
<name>A0AA38LSU7_9TREE</name>
<accession>A0AA38LSU7</accession>
<dbReference type="Proteomes" id="UP001164286">
    <property type="component" value="Unassembled WGS sequence"/>
</dbReference>
<sequence>MSAPQPSSPEEHDPLDLTSLDADSLFTALGAVDLAIPDLLLSVKPVLAHLTSPTPERTAITANKAIEAYMSTLDKIQFILRQTVYYLRETRASTSALRPPPVGSIPTPFSASLPAGTGVGAGAGAKEKAAVAGGDESRAGGGEVELGLYGMRTEVRVMKDLEETLKRLREDLSGSQGLETRSGGPKNVAASQADITDR</sequence>
<evidence type="ECO:0008006" key="4">
    <source>
        <dbReference type="Google" id="ProtNLM"/>
    </source>
</evidence>
<protein>
    <recommendedName>
        <fullName evidence="4">Mediator complex subunit 11</fullName>
    </recommendedName>
</protein>